<dbReference type="OMA" id="FKEHEME"/>
<accession>A0AA38LKH9</accession>
<protein>
    <recommendedName>
        <fullName evidence="2">CRIB domain-containing protein</fullName>
    </recommendedName>
</protein>
<gene>
    <name evidence="3" type="ORF">KI387_005968</name>
</gene>
<sequence>ARCPVTLYEASRGITSWHTGGTVGELHMRQLGGAAIHFQLNDLLDGQVLFEHTMHKPNAFSVPADRFFVIRQENGSFRGFGFRDKTAANEMQERIEKAVKPFTIGCVSILDKKPKSLGSALLESTEQASAAGSCKKTSMFMCESVPKHSSQRTKSLKKDANQLIRTFARPSSTSNRPGKWKRSVKGYLSRLFVFKEYEMQIGYPTDVKHVAHIGWDGPSVNGPSLMDELRPAPDFSSAPLSDFGQPRDPSWIHDAASAAKWTTEDLSGALRLPPDPPPEFINSSEIDGKAGKSKGLYFKSKPKASLRQHN</sequence>
<dbReference type="Gene3D" id="2.30.29.30">
    <property type="entry name" value="Pleckstrin-homology domain (PH domain)/Phosphotyrosine-binding domain (PTB)"/>
    <property type="match status" value="1"/>
</dbReference>
<dbReference type="PROSITE" id="PS50108">
    <property type="entry name" value="CRIB"/>
    <property type="match status" value="1"/>
</dbReference>
<comment type="caution">
    <text evidence="3">The sequence shown here is derived from an EMBL/GenBank/DDBJ whole genome shotgun (WGS) entry which is preliminary data.</text>
</comment>
<evidence type="ECO:0000256" key="1">
    <source>
        <dbReference type="SAM" id="MobiDB-lite"/>
    </source>
</evidence>
<dbReference type="PANTHER" id="PTHR46325:SF20">
    <property type="entry name" value="CRIB DOMAIN-CONTAINING PROTEIN RIC10"/>
    <property type="match status" value="1"/>
</dbReference>
<reference evidence="3 4" key="1">
    <citation type="journal article" date="2021" name="Nat. Plants">
        <title>The Taxus genome provides insights into paclitaxel biosynthesis.</title>
        <authorList>
            <person name="Xiong X."/>
            <person name="Gou J."/>
            <person name="Liao Q."/>
            <person name="Li Y."/>
            <person name="Zhou Q."/>
            <person name="Bi G."/>
            <person name="Li C."/>
            <person name="Du R."/>
            <person name="Wang X."/>
            <person name="Sun T."/>
            <person name="Guo L."/>
            <person name="Liang H."/>
            <person name="Lu P."/>
            <person name="Wu Y."/>
            <person name="Zhang Z."/>
            <person name="Ro D.K."/>
            <person name="Shang Y."/>
            <person name="Huang S."/>
            <person name="Yan J."/>
        </authorList>
    </citation>
    <scope>NUCLEOTIDE SEQUENCE [LARGE SCALE GENOMIC DNA]</scope>
    <source>
        <strain evidence="3">Ta-2019</strain>
    </source>
</reference>
<organism evidence="3 4">
    <name type="scientific">Taxus chinensis</name>
    <name type="common">Chinese yew</name>
    <name type="synonym">Taxus wallichiana var. chinensis</name>
    <dbReference type="NCBI Taxonomy" id="29808"/>
    <lineage>
        <taxon>Eukaryota</taxon>
        <taxon>Viridiplantae</taxon>
        <taxon>Streptophyta</taxon>
        <taxon>Embryophyta</taxon>
        <taxon>Tracheophyta</taxon>
        <taxon>Spermatophyta</taxon>
        <taxon>Pinopsida</taxon>
        <taxon>Pinidae</taxon>
        <taxon>Conifers II</taxon>
        <taxon>Cupressales</taxon>
        <taxon>Taxaceae</taxon>
        <taxon>Taxus</taxon>
    </lineage>
</organism>
<evidence type="ECO:0000313" key="4">
    <source>
        <dbReference type="Proteomes" id="UP000824469"/>
    </source>
</evidence>
<feature type="domain" description="CRIB" evidence="2">
    <location>
        <begin position="201"/>
        <end position="214"/>
    </location>
</feature>
<dbReference type="InterPro" id="IPR011993">
    <property type="entry name" value="PH-like_dom_sf"/>
</dbReference>
<evidence type="ECO:0000313" key="3">
    <source>
        <dbReference type="EMBL" id="KAH9325790.1"/>
    </source>
</evidence>
<dbReference type="InterPro" id="IPR000095">
    <property type="entry name" value="CRIB_dom"/>
</dbReference>
<dbReference type="EMBL" id="JAHRHJ020000002">
    <property type="protein sequence ID" value="KAH9325790.1"/>
    <property type="molecule type" value="Genomic_DNA"/>
</dbReference>
<name>A0AA38LKH9_TAXCH</name>
<keyword evidence="4" id="KW-1185">Reference proteome</keyword>
<feature type="non-terminal residue" evidence="3">
    <location>
        <position position="310"/>
    </location>
</feature>
<proteinExistence type="predicted"/>
<dbReference type="Proteomes" id="UP000824469">
    <property type="component" value="Unassembled WGS sequence"/>
</dbReference>
<feature type="region of interest" description="Disordered" evidence="1">
    <location>
        <begin position="267"/>
        <end position="310"/>
    </location>
</feature>
<feature type="compositionally biased region" description="Basic residues" evidence="1">
    <location>
        <begin position="300"/>
        <end position="310"/>
    </location>
</feature>
<dbReference type="Pfam" id="PF00786">
    <property type="entry name" value="PBD"/>
    <property type="match status" value="1"/>
</dbReference>
<dbReference type="AlphaFoldDB" id="A0AA38LKH9"/>
<dbReference type="CDD" id="cd00132">
    <property type="entry name" value="CRIB"/>
    <property type="match status" value="1"/>
</dbReference>
<dbReference type="PANTHER" id="PTHR46325">
    <property type="entry name" value="CRIB DOMAIN-CONTAINING PROTEIN RIC8"/>
    <property type="match status" value="1"/>
</dbReference>
<evidence type="ECO:0000259" key="2">
    <source>
        <dbReference type="PROSITE" id="PS50108"/>
    </source>
</evidence>